<dbReference type="InParanoid" id="A0A0C2SQF9"/>
<name>A0A0C2SQF9_AMAMK</name>
<accession>A0A0C2SQF9</accession>
<gene>
    <name evidence="1" type="ORF">M378DRAFT_531885</name>
</gene>
<protein>
    <submittedName>
        <fullName evidence="1">Uncharacterized protein</fullName>
    </submittedName>
</protein>
<dbReference type="EMBL" id="KN818435">
    <property type="protein sequence ID" value="KIL56264.1"/>
    <property type="molecule type" value="Genomic_DNA"/>
</dbReference>
<dbReference type="Proteomes" id="UP000054549">
    <property type="component" value="Unassembled WGS sequence"/>
</dbReference>
<keyword evidence="2" id="KW-1185">Reference proteome</keyword>
<proteinExistence type="predicted"/>
<dbReference type="AlphaFoldDB" id="A0A0C2SQF9"/>
<dbReference type="HOGENOM" id="CLU_2996088_0_0_1"/>
<organism evidence="1 2">
    <name type="scientific">Amanita muscaria (strain Koide BX008)</name>
    <dbReference type="NCBI Taxonomy" id="946122"/>
    <lineage>
        <taxon>Eukaryota</taxon>
        <taxon>Fungi</taxon>
        <taxon>Dikarya</taxon>
        <taxon>Basidiomycota</taxon>
        <taxon>Agaricomycotina</taxon>
        <taxon>Agaricomycetes</taxon>
        <taxon>Agaricomycetidae</taxon>
        <taxon>Agaricales</taxon>
        <taxon>Pluteineae</taxon>
        <taxon>Amanitaceae</taxon>
        <taxon>Amanita</taxon>
    </lineage>
</organism>
<evidence type="ECO:0000313" key="2">
    <source>
        <dbReference type="Proteomes" id="UP000054549"/>
    </source>
</evidence>
<evidence type="ECO:0000313" key="1">
    <source>
        <dbReference type="EMBL" id="KIL56264.1"/>
    </source>
</evidence>
<reference evidence="1 2" key="1">
    <citation type="submission" date="2014-04" db="EMBL/GenBank/DDBJ databases">
        <title>Evolutionary Origins and Diversification of the Mycorrhizal Mutualists.</title>
        <authorList>
            <consortium name="DOE Joint Genome Institute"/>
            <consortium name="Mycorrhizal Genomics Consortium"/>
            <person name="Kohler A."/>
            <person name="Kuo A."/>
            <person name="Nagy L.G."/>
            <person name="Floudas D."/>
            <person name="Copeland A."/>
            <person name="Barry K.W."/>
            <person name="Cichocki N."/>
            <person name="Veneault-Fourrey C."/>
            <person name="LaButti K."/>
            <person name="Lindquist E.A."/>
            <person name="Lipzen A."/>
            <person name="Lundell T."/>
            <person name="Morin E."/>
            <person name="Murat C."/>
            <person name="Riley R."/>
            <person name="Ohm R."/>
            <person name="Sun H."/>
            <person name="Tunlid A."/>
            <person name="Henrissat B."/>
            <person name="Grigoriev I.V."/>
            <person name="Hibbett D.S."/>
            <person name="Martin F."/>
        </authorList>
    </citation>
    <scope>NUCLEOTIDE SEQUENCE [LARGE SCALE GENOMIC DNA]</scope>
    <source>
        <strain evidence="1 2">Koide BX008</strain>
    </source>
</reference>
<sequence length="57" mass="6528">MQFYPLLAPPSRRPLSRKGIHECNVSSDFILRRITYGMSTIGYESREQLNLVLTSPS</sequence>